<dbReference type="Pfam" id="PF03466">
    <property type="entry name" value="LysR_substrate"/>
    <property type="match status" value="1"/>
</dbReference>
<evidence type="ECO:0000256" key="1">
    <source>
        <dbReference type="ARBA" id="ARBA00009437"/>
    </source>
</evidence>
<dbReference type="Gene3D" id="1.10.10.10">
    <property type="entry name" value="Winged helix-like DNA-binding domain superfamily/Winged helix DNA-binding domain"/>
    <property type="match status" value="1"/>
</dbReference>
<keyword evidence="3" id="KW-0238">DNA-binding</keyword>
<comment type="caution">
    <text evidence="6">The sequence shown here is derived from an EMBL/GenBank/DDBJ whole genome shotgun (WGS) entry which is preliminary data.</text>
</comment>
<evidence type="ECO:0000313" key="7">
    <source>
        <dbReference type="Proteomes" id="UP000617555"/>
    </source>
</evidence>
<evidence type="ECO:0000256" key="2">
    <source>
        <dbReference type="ARBA" id="ARBA00023015"/>
    </source>
</evidence>
<dbReference type="InterPro" id="IPR036390">
    <property type="entry name" value="WH_DNA-bd_sf"/>
</dbReference>
<gene>
    <name evidence="6" type="ORF">GCM10011607_42430</name>
</gene>
<protein>
    <submittedName>
        <fullName evidence="6">LysR family transcriptional regulator</fullName>
    </submittedName>
</protein>
<dbReference type="InterPro" id="IPR050389">
    <property type="entry name" value="LysR-type_TF"/>
</dbReference>
<proteinExistence type="inferred from homology"/>
<keyword evidence="7" id="KW-1185">Reference proteome</keyword>
<dbReference type="SUPFAM" id="SSF46785">
    <property type="entry name" value="Winged helix' DNA-binding domain"/>
    <property type="match status" value="1"/>
</dbReference>
<evidence type="ECO:0000313" key="6">
    <source>
        <dbReference type="EMBL" id="GGB77799.1"/>
    </source>
</evidence>
<evidence type="ECO:0000256" key="3">
    <source>
        <dbReference type="ARBA" id="ARBA00023125"/>
    </source>
</evidence>
<dbReference type="SUPFAM" id="SSF53850">
    <property type="entry name" value="Periplasmic binding protein-like II"/>
    <property type="match status" value="1"/>
</dbReference>
<sequence>MINLIDIDINLLNLFKLLYEKRNIKEVASILNVSQSAISHSMKRLRVCLNDQLFYSTSSGLSPTTYAESISVSIINNFNAIEKTINSNTSFMPLSSHKVFNVSMTDVGEILFLPKLMSYLSEVAPNISIEIVRCDSTELQKKMELGKIDIAIGLLPELNTGFYQRSLFKQQYKLMMRKDHPLLSKKITEKLLFKYKHVAIISKDSGHSIIEKFLQNNHINRNVIAKLTHFIALPYMLSISDFIATVPEKLGTITVDNFNITTVEHPLSLPEIQVNIFWHSRSHKDIANQWLRKLIFDMFSEY</sequence>
<dbReference type="PANTHER" id="PTHR30118">
    <property type="entry name" value="HTH-TYPE TRANSCRIPTIONAL REGULATOR LEUO-RELATED"/>
    <property type="match status" value="1"/>
</dbReference>
<dbReference type="PROSITE" id="PS50931">
    <property type="entry name" value="HTH_LYSR"/>
    <property type="match status" value="1"/>
</dbReference>
<evidence type="ECO:0000256" key="4">
    <source>
        <dbReference type="ARBA" id="ARBA00023163"/>
    </source>
</evidence>
<dbReference type="Pfam" id="PF00126">
    <property type="entry name" value="HTH_1"/>
    <property type="match status" value="1"/>
</dbReference>
<dbReference type="EMBL" id="BMII01000083">
    <property type="protein sequence ID" value="GGB77799.1"/>
    <property type="molecule type" value="Genomic_DNA"/>
</dbReference>
<accession>A0ABQ1JWX6</accession>
<keyword evidence="2" id="KW-0805">Transcription regulation</keyword>
<dbReference type="CDD" id="cd08459">
    <property type="entry name" value="PBP2_DntR_NahR_LinR_like"/>
    <property type="match status" value="1"/>
</dbReference>
<keyword evidence="4" id="KW-0804">Transcription</keyword>
<feature type="domain" description="HTH lysR-type" evidence="5">
    <location>
        <begin position="7"/>
        <end position="64"/>
    </location>
</feature>
<dbReference type="InterPro" id="IPR036388">
    <property type="entry name" value="WH-like_DNA-bd_sf"/>
</dbReference>
<dbReference type="Proteomes" id="UP000617555">
    <property type="component" value="Unassembled WGS sequence"/>
</dbReference>
<name>A0ABQ1JWX6_9GAMM</name>
<reference evidence="7" key="1">
    <citation type="journal article" date="2019" name="Int. J. Syst. Evol. Microbiol.">
        <title>The Global Catalogue of Microorganisms (GCM) 10K type strain sequencing project: providing services to taxonomists for standard genome sequencing and annotation.</title>
        <authorList>
            <consortium name="The Broad Institute Genomics Platform"/>
            <consortium name="The Broad Institute Genome Sequencing Center for Infectious Disease"/>
            <person name="Wu L."/>
            <person name="Ma J."/>
        </authorList>
    </citation>
    <scope>NUCLEOTIDE SEQUENCE [LARGE SCALE GENOMIC DNA]</scope>
    <source>
        <strain evidence="7">CGMCC 1.15339</strain>
    </source>
</reference>
<dbReference type="PANTHER" id="PTHR30118:SF15">
    <property type="entry name" value="TRANSCRIPTIONAL REGULATORY PROTEIN"/>
    <property type="match status" value="1"/>
</dbReference>
<dbReference type="InterPro" id="IPR000847">
    <property type="entry name" value="LysR_HTH_N"/>
</dbReference>
<dbReference type="InterPro" id="IPR005119">
    <property type="entry name" value="LysR_subst-bd"/>
</dbReference>
<organism evidence="6 7">
    <name type="scientific">Shewanella inventionis</name>
    <dbReference type="NCBI Taxonomy" id="1738770"/>
    <lineage>
        <taxon>Bacteria</taxon>
        <taxon>Pseudomonadati</taxon>
        <taxon>Pseudomonadota</taxon>
        <taxon>Gammaproteobacteria</taxon>
        <taxon>Alteromonadales</taxon>
        <taxon>Shewanellaceae</taxon>
        <taxon>Shewanella</taxon>
    </lineage>
</organism>
<comment type="similarity">
    <text evidence="1">Belongs to the LysR transcriptional regulatory family.</text>
</comment>
<dbReference type="RefSeq" id="WP_188741256.1">
    <property type="nucleotide sequence ID" value="NZ_BMII01000083.1"/>
</dbReference>
<evidence type="ECO:0000259" key="5">
    <source>
        <dbReference type="PROSITE" id="PS50931"/>
    </source>
</evidence>
<dbReference type="Gene3D" id="3.40.190.10">
    <property type="entry name" value="Periplasmic binding protein-like II"/>
    <property type="match status" value="2"/>
</dbReference>